<evidence type="ECO:0000313" key="1">
    <source>
        <dbReference type="EMBL" id="KAG0443220.1"/>
    </source>
</evidence>
<feature type="non-terminal residue" evidence="1">
    <location>
        <position position="1"/>
    </location>
</feature>
<feature type="non-terminal residue" evidence="1">
    <location>
        <position position="267"/>
    </location>
</feature>
<dbReference type="EMBL" id="JABSTQ010003715">
    <property type="protein sequence ID" value="KAG0443220.1"/>
    <property type="molecule type" value="Genomic_DNA"/>
</dbReference>
<keyword evidence="2" id="KW-1185">Reference proteome</keyword>
<proteinExistence type="predicted"/>
<name>A0AC60QV47_IXOPE</name>
<protein>
    <submittedName>
        <fullName evidence="1">Uncharacterized protein</fullName>
    </submittedName>
</protein>
<organism evidence="1 2">
    <name type="scientific">Ixodes persulcatus</name>
    <name type="common">Taiga tick</name>
    <dbReference type="NCBI Taxonomy" id="34615"/>
    <lineage>
        <taxon>Eukaryota</taxon>
        <taxon>Metazoa</taxon>
        <taxon>Ecdysozoa</taxon>
        <taxon>Arthropoda</taxon>
        <taxon>Chelicerata</taxon>
        <taxon>Arachnida</taxon>
        <taxon>Acari</taxon>
        <taxon>Parasitiformes</taxon>
        <taxon>Ixodida</taxon>
        <taxon>Ixodoidea</taxon>
        <taxon>Ixodidae</taxon>
        <taxon>Ixodinae</taxon>
        <taxon>Ixodes</taxon>
    </lineage>
</organism>
<comment type="caution">
    <text evidence="1">The sequence shown here is derived from an EMBL/GenBank/DDBJ whole genome shotgun (WGS) entry which is preliminary data.</text>
</comment>
<gene>
    <name evidence="1" type="ORF">HPB47_015161</name>
</gene>
<dbReference type="Proteomes" id="UP000805193">
    <property type="component" value="Unassembled WGS sequence"/>
</dbReference>
<evidence type="ECO:0000313" key="2">
    <source>
        <dbReference type="Proteomes" id="UP000805193"/>
    </source>
</evidence>
<reference evidence="1 2" key="1">
    <citation type="journal article" date="2020" name="Cell">
        <title>Large-Scale Comparative Analyses of Tick Genomes Elucidate Their Genetic Diversity and Vector Capacities.</title>
        <authorList>
            <consortium name="Tick Genome and Microbiome Consortium (TIGMIC)"/>
            <person name="Jia N."/>
            <person name="Wang J."/>
            <person name="Shi W."/>
            <person name="Du L."/>
            <person name="Sun Y."/>
            <person name="Zhan W."/>
            <person name="Jiang J.F."/>
            <person name="Wang Q."/>
            <person name="Zhang B."/>
            <person name="Ji P."/>
            <person name="Bell-Sakyi L."/>
            <person name="Cui X.M."/>
            <person name="Yuan T.T."/>
            <person name="Jiang B.G."/>
            <person name="Yang W.F."/>
            <person name="Lam T.T."/>
            <person name="Chang Q.C."/>
            <person name="Ding S.J."/>
            <person name="Wang X.J."/>
            <person name="Zhu J.G."/>
            <person name="Ruan X.D."/>
            <person name="Zhao L."/>
            <person name="Wei J.T."/>
            <person name="Ye R.Z."/>
            <person name="Que T.C."/>
            <person name="Du C.H."/>
            <person name="Zhou Y.H."/>
            <person name="Cheng J.X."/>
            <person name="Dai P.F."/>
            <person name="Guo W.B."/>
            <person name="Han X.H."/>
            <person name="Huang E.J."/>
            <person name="Li L.F."/>
            <person name="Wei W."/>
            <person name="Gao Y.C."/>
            <person name="Liu J.Z."/>
            <person name="Shao H.Z."/>
            <person name="Wang X."/>
            <person name="Wang C.C."/>
            <person name="Yang T.C."/>
            <person name="Huo Q.B."/>
            <person name="Li W."/>
            <person name="Chen H.Y."/>
            <person name="Chen S.E."/>
            <person name="Zhou L.G."/>
            <person name="Ni X.B."/>
            <person name="Tian J.H."/>
            <person name="Sheng Y."/>
            <person name="Liu T."/>
            <person name="Pan Y.S."/>
            <person name="Xia L.Y."/>
            <person name="Li J."/>
            <person name="Zhao F."/>
            <person name="Cao W.C."/>
        </authorList>
    </citation>
    <scope>NUCLEOTIDE SEQUENCE [LARGE SCALE GENOMIC DNA]</scope>
    <source>
        <strain evidence="1">Iper-2018</strain>
    </source>
</reference>
<accession>A0AC60QV47</accession>
<sequence length="267" mass="30823">YIFAIFPFLMKLIKMKLFSSERFSYFKDVCANMMKSRRESGVVSMSPGTHASHPLTYLPYAKRKWRYSRRACVKKQNIKVKALTEMEAMAQCVIFLLAGQDTTSSVIAYTVYLLSLHPDVQEKLRREVDECFEQYGPEPTLDVVSKLDYLNCVISESLRLYPPVVCLERSPVEDYVMTDTGIKLPKNCVIIIPIYAMHHDPSNFEDPYKFDPERFSEENRGCIRPYSYLPFGAGPRNCVGMRFALQTVKLCLLHAIHSVQFVRTPRT</sequence>